<dbReference type="InterPro" id="IPR001750">
    <property type="entry name" value="ND/Mrp_TM"/>
</dbReference>
<dbReference type="OrthoDB" id="198789at2157"/>
<dbReference type="EMBL" id="CP025066">
    <property type="protein sequence ID" value="AUX08894.1"/>
    <property type="molecule type" value="Genomic_DNA"/>
</dbReference>
<feature type="domain" description="NADH:quinone oxidoreductase/Mrp antiporter transmembrane" evidence="8">
    <location>
        <begin position="126"/>
        <end position="407"/>
    </location>
</feature>
<feature type="transmembrane region" description="Helical" evidence="7">
    <location>
        <begin position="351"/>
        <end position="373"/>
    </location>
</feature>
<keyword evidence="4 7" id="KW-1133">Transmembrane helix</keyword>
<evidence type="ECO:0000256" key="7">
    <source>
        <dbReference type="SAM" id="Phobius"/>
    </source>
</evidence>
<protein>
    <submittedName>
        <fullName evidence="9">Multicomponent Na+:H+ antiporter subunit D</fullName>
    </submittedName>
</protein>
<dbReference type="AlphaFoldDB" id="A0A343TIH2"/>
<feature type="transmembrane region" description="Helical" evidence="7">
    <location>
        <begin position="452"/>
        <end position="472"/>
    </location>
</feature>
<feature type="transmembrane region" description="Helical" evidence="7">
    <location>
        <begin position="321"/>
        <end position="339"/>
    </location>
</feature>
<dbReference type="RefSeq" id="WP_217563507.1">
    <property type="nucleotide sequence ID" value="NZ_CP025066.1"/>
</dbReference>
<evidence type="ECO:0000256" key="4">
    <source>
        <dbReference type="ARBA" id="ARBA00022989"/>
    </source>
</evidence>
<dbReference type="Pfam" id="PF00361">
    <property type="entry name" value="Proton_antipo_M"/>
    <property type="match status" value="1"/>
</dbReference>
<feature type="transmembrane region" description="Helical" evidence="7">
    <location>
        <begin position="131"/>
        <end position="149"/>
    </location>
</feature>
<feature type="transmembrane region" description="Helical" evidence="7">
    <location>
        <begin position="81"/>
        <end position="102"/>
    </location>
</feature>
<keyword evidence="6 7" id="KW-0472">Membrane</keyword>
<accession>A0A343TIH2</accession>
<dbReference type="PANTHER" id="PTHR42682:SF4">
    <property type="entry name" value="NADH-UBIQUINONE_PLASTOQUINONE"/>
    <property type="match status" value="1"/>
</dbReference>
<feature type="transmembrane region" description="Helical" evidence="7">
    <location>
        <begin position="18"/>
        <end position="35"/>
    </location>
</feature>
<evidence type="ECO:0000256" key="1">
    <source>
        <dbReference type="ARBA" id="ARBA00004651"/>
    </source>
</evidence>
<keyword evidence="2" id="KW-1003">Cell membrane</keyword>
<evidence type="ECO:0000313" key="9">
    <source>
        <dbReference type="EMBL" id="AUX08894.1"/>
    </source>
</evidence>
<dbReference type="GO" id="GO:0005886">
    <property type="term" value="C:plasma membrane"/>
    <property type="evidence" value="ECO:0007669"/>
    <property type="project" value="UniProtKB-SubCell"/>
</dbReference>
<dbReference type="Proteomes" id="UP000263012">
    <property type="component" value="Chromosome"/>
</dbReference>
<feature type="transmembrane region" description="Helical" evidence="7">
    <location>
        <begin position="492"/>
        <end position="509"/>
    </location>
</feature>
<gene>
    <name evidence="9" type="primary">mrpD4</name>
    <name evidence="9" type="ORF">AArcSl_1262</name>
</gene>
<dbReference type="KEGG" id="hdf:AArcSl_1262"/>
<dbReference type="GeneID" id="37877610"/>
<keyword evidence="10" id="KW-1185">Reference proteome</keyword>
<keyword evidence="3 7" id="KW-0812">Transmembrane</keyword>
<sequence>MIDPVNLLTVAASVDVPAYPPAGAVLVAAALALVLPRRAAHWTASLVLFGVLGWILLLPDGVGATVRFLEYDLIVVAVDDVSRLVGLAFAGFGALAVLYADAAGFDRRHLAAALGYVAAALWAVFAGDWLGLLIGWEIMALSSTLLVWLHGGDAIRAGYRYAIWHGLGGGLFAAGVAAHTVAGGGFTAAALQFDGTGIAPGLPTLLVGTAVAINAGVIGLHAWLPDTYPRPHVATSVFLCVYTTKTAVYAAYRAFPDGQLLLAYVGGVMTVYGAGYALAQKDMRRLLSYHIQAQVGYMLAGIGIGSALGVAGGFAHLFNNVLYKGLLFMVAGIVVLRTGRNRLDEFGAIGTAAPVVLVVFLAAALSISAVPGFNGFVSKGMVIDASVAANRPTLRWLLIAGGVGTVMSFTKFGYYAFLEGSDEGLRDTRDATDDGLGDTADDGLRDASLQHAVVGLAIAAACVFFGLNYGVLFSLLPATDAWATDPYSTSHLIEGFAIVAAGLVGFVLAKGVLDRLHGGVDVDVLQDRMAFYGMRWLVGAITATYRVVDDRASAVGWTAGRAVRAPVETIAGLLPPGFEDRYRRRARRTPGETGTKLSLRSCLYLTALVIAVALGVALA</sequence>
<feature type="transmembrane region" description="Helical" evidence="7">
    <location>
        <begin position="236"/>
        <end position="255"/>
    </location>
</feature>
<reference evidence="10" key="1">
    <citation type="submission" date="2017-11" db="EMBL/GenBank/DDBJ databases">
        <title>Phenotypic and genomic properties of facultatively anaerobic sulfur-reducing natronoarchaea from hypersaline soda lakes.</title>
        <authorList>
            <person name="Sorokin D.Y."/>
            <person name="Kublanov I.V."/>
            <person name="Roman P."/>
            <person name="Sinninghe Damste J.S."/>
            <person name="Golyshin P.N."/>
            <person name="Rojo D."/>
            <person name="Ciordia S."/>
            <person name="Mena M.D.C."/>
            <person name="Ferrer M."/>
            <person name="Messina E."/>
            <person name="Smedile F."/>
            <person name="La Spada G."/>
            <person name="La Cono V."/>
            <person name="Yakimov M.M."/>
        </authorList>
    </citation>
    <scope>NUCLEOTIDE SEQUENCE [LARGE SCALE GENOMIC DNA]</scope>
    <source>
        <strain evidence="10">AArc-Sl</strain>
    </source>
</reference>
<comment type="subcellular location">
    <subcellularLocation>
        <location evidence="1">Cell membrane</location>
        <topology evidence="1">Multi-pass membrane protein</topology>
    </subcellularLocation>
</comment>
<proteinExistence type="predicted"/>
<evidence type="ECO:0000259" key="8">
    <source>
        <dbReference type="Pfam" id="PF00361"/>
    </source>
</evidence>
<evidence type="ECO:0000256" key="5">
    <source>
        <dbReference type="ARBA" id="ARBA00023002"/>
    </source>
</evidence>
<name>A0A343TIH2_9EURY</name>
<dbReference type="InterPro" id="IPR052175">
    <property type="entry name" value="ComplexI-like_HydComp"/>
</dbReference>
<feature type="transmembrane region" description="Helical" evidence="7">
    <location>
        <begin position="47"/>
        <end position="69"/>
    </location>
</feature>
<dbReference type="PANTHER" id="PTHR42682">
    <property type="entry name" value="HYDROGENASE-4 COMPONENT F"/>
    <property type="match status" value="1"/>
</dbReference>
<evidence type="ECO:0000256" key="2">
    <source>
        <dbReference type="ARBA" id="ARBA00022475"/>
    </source>
</evidence>
<dbReference type="NCBIfam" id="NF009310">
    <property type="entry name" value="PRK12668.1"/>
    <property type="match status" value="1"/>
</dbReference>
<dbReference type="GO" id="GO:0016491">
    <property type="term" value="F:oxidoreductase activity"/>
    <property type="evidence" value="ECO:0007669"/>
    <property type="project" value="UniProtKB-KW"/>
</dbReference>
<feature type="transmembrane region" description="Helical" evidence="7">
    <location>
        <begin position="597"/>
        <end position="618"/>
    </location>
</feature>
<evidence type="ECO:0000313" key="10">
    <source>
        <dbReference type="Proteomes" id="UP000263012"/>
    </source>
</evidence>
<feature type="transmembrane region" description="Helical" evidence="7">
    <location>
        <begin position="109"/>
        <end position="125"/>
    </location>
</feature>
<feature type="transmembrane region" description="Helical" evidence="7">
    <location>
        <begin position="161"/>
        <end position="182"/>
    </location>
</feature>
<keyword evidence="5" id="KW-0560">Oxidoreductase</keyword>
<evidence type="ECO:0000256" key="6">
    <source>
        <dbReference type="ARBA" id="ARBA00023136"/>
    </source>
</evidence>
<organism evidence="9 10">
    <name type="scientific">Halalkaliarchaeum desulfuricum</name>
    <dbReference type="NCBI Taxonomy" id="2055893"/>
    <lineage>
        <taxon>Archaea</taxon>
        <taxon>Methanobacteriati</taxon>
        <taxon>Methanobacteriota</taxon>
        <taxon>Stenosarchaea group</taxon>
        <taxon>Halobacteria</taxon>
        <taxon>Halobacteriales</taxon>
        <taxon>Haloferacaceae</taxon>
        <taxon>Halalkaliarchaeum</taxon>
    </lineage>
</organism>
<feature type="transmembrane region" description="Helical" evidence="7">
    <location>
        <begin position="393"/>
        <end position="417"/>
    </location>
</feature>
<feature type="transmembrane region" description="Helical" evidence="7">
    <location>
        <begin position="261"/>
        <end position="279"/>
    </location>
</feature>
<feature type="transmembrane region" description="Helical" evidence="7">
    <location>
        <begin position="202"/>
        <end position="224"/>
    </location>
</feature>
<evidence type="ECO:0000256" key="3">
    <source>
        <dbReference type="ARBA" id="ARBA00022692"/>
    </source>
</evidence>
<feature type="transmembrane region" description="Helical" evidence="7">
    <location>
        <begin position="291"/>
        <end position="315"/>
    </location>
</feature>